<dbReference type="EMBL" id="PDCR01000049">
    <property type="protein sequence ID" value="PEG51533.1"/>
    <property type="molecule type" value="Genomic_DNA"/>
</dbReference>
<organism evidence="3 5">
    <name type="scientific">Mycolicibacterium diernhoferi</name>
    <dbReference type="NCBI Taxonomy" id="1801"/>
    <lineage>
        <taxon>Bacteria</taxon>
        <taxon>Bacillati</taxon>
        <taxon>Actinomycetota</taxon>
        <taxon>Actinomycetes</taxon>
        <taxon>Mycobacteriales</taxon>
        <taxon>Mycobacteriaceae</taxon>
        <taxon>Mycolicibacterium</taxon>
    </lineage>
</organism>
<keyword evidence="1" id="KW-0472">Membrane</keyword>
<accession>A0A1Q4HBD0</accession>
<proteinExistence type="predicted"/>
<dbReference type="RefSeq" id="WP_073857252.1">
    <property type="nucleotide sequence ID" value="NZ_BAAATC010000021.1"/>
</dbReference>
<feature type="transmembrane region" description="Helical" evidence="1">
    <location>
        <begin position="33"/>
        <end position="53"/>
    </location>
</feature>
<dbReference type="AlphaFoldDB" id="A0A1Q4HBD0"/>
<evidence type="ECO:0000313" key="4">
    <source>
        <dbReference type="Proteomes" id="UP000191039"/>
    </source>
</evidence>
<reference evidence="2 4" key="1">
    <citation type="submission" date="2016-09" db="EMBL/GenBank/DDBJ databases">
        <title>genome sequences of unsequenced Mycobacteria.</title>
        <authorList>
            <person name="Greninger A.L."/>
            <person name="Jerome K.R."/>
            <person name="Mcnair B."/>
            <person name="Wallis C."/>
            <person name="Fang F."/>
        </authorList>
    </citation>
    <scope>NUCLEOTIDE SEQUENCE [LARGE SCALE GENOMIC DNA]</scope>
    <source>
        <strain evidence="2 4">BM1</strain>
    </source>
</reference>
<dbReference type="Proteomes" id="UP000220340">
    <property type="component" value="Unassembled WGS sequence"/>
</dbReference>
<dbReference type="Proteomes" id="UP000191039">
    <property type="component" value="Unassembled WGS sequence"/>
</dbReference>
<dbReference type="STRING" id="1801.BRW64_16010"/>
<dbReference type="EMBL" id="MIJD01000174">
    <property type="protein sequence ID" value="OPE53235.1"/>
    <property type="molecule type" value="Genomic_DNA"/>
</dbReference>
<evidence type="ECO:0000313" key="2">
    <source>
        <dbReference type="EMBL" id="OPE53235.1"/>
    </source>
</evidence>
<keyword evidence="5" id="KW-1185">Reference proteome</keyword>
<gene>
    <name evidence="2" type="ORF">BV510_16665</name>
    <name evidence="3" type="ORF">CRI78_26150</name>
</gene>
<evidence type="ECO:0000313" key="3">
    <source>
        <dbReference type="EMBL" id="PEG51533.1"/>
    </source>
</evidence>
<evidence type="ECO:0000256" key="1">
    <source>
        <dbReference type="SAM" id="Phobius"/>
    </source>
</evidence>
<keyword evidence="1" id="KW-1133">Transmembrane helix</keyword>
<reference evidence="3 5" key="2">
    <citation type="submission" date="2017-10" db="EMBL/GenBank/DDBJ databases">
        <title>The new phylogeny of genus Mycobacterium.</title>
        <authorList>
            <person name="Tortoli E."/>
            <person name="Trovato A."/>
            <person name="Cirillo D.M."/>
        </authorList>
    </citation>
    <scope>NUCLEOTIDE SEQUENCE [LARGE SCALE GENOMIC DNA]</scope>
    <source>
        <strain evidence="3 5">IP141170001</strain>
    </source>
</reference>
<evidence type="ECO:0000313" key="5">
    <source>
        <dbReference type="Proteomes" id="UP000220340"/>
    </source>
</evidence>
<comment type="caution">
    <text evidence="3">The sequence shown here is derived from an EMBL/GenBank/DDBJ whole genome shotgun (WGS) entry which is preliminary data.</text>
</comment>
<keyword evidence="1" id="KW-0812">Transmembrane</keyword>
<sequence>MNYLVNVLLTAASLLALAVPVFGAGETLEAMAYLAACALAVLSIIVGLSIPTGNIGNEGVSRMGVEK</sequence>
<protein>
    <submittedName>
        <fullName evidence="3">Uncharacterized protein</fullName>
    </submittedName>
</protein>
<name>A0A1Q4HBD0_9MYCO</name>